<name>A0AA39ZYJ2_9PEZI</name>
<feature type="compositionally biased region" description="Basic residues" evidence="2">
    <location>
        <begin position="41"/>
        <end position="51"/>
    </location>
</feature>
<sequence length="280" mass="31655">MANDSSAVRRRTPEETALSKVPDAAGPVEPEDEKTTASKAAIKKSKPRRPKAKIEDEDDYTPWLDVLRVITFLFFASCGLSYLISSGETFFWGMKESPNYMKLDWWKSKLRGPLYLTPAELAAFDGSDPSKPIYLAINGTIYDVSANARTYGPGGSYQYFAGCDASRAYVTGCFAEDRTPDMRGVEDMYLPLDDPAVDRHWTKAQLNELRAAEREEALRRVYEGLLHWVNFFANNKKYPFVGYVRRPDGWPGTEPVRRLCDVAASQRKPREIPRKETEGA</sequence>
<evidence type="ECO:0000256" key="3">
    <source>
        <dbReference type="SAM" id="Phobius"/>
    </source>
</evidence>
<keyword evidence="3" id="KW-0812">Transmembrane</keyword>
<dbReference type="InterPro" id="IPR036400">
    <property type="entry name" value="Cyt_B5-like_heme/steroid_sf"/>
</dbReference>
<dbReference type="AlphaFoldDB" id="A0AA39ZYJ2"/>
<dbReference type="GeneID" id="85326020"/>
<gene>
    <name evidence="5" type="ORF">B0T26DRAFT_725240</name>
</gene>
<dbReference type="Pfam" id="PF00173">
    <property type="entry name" value="Cyt-b5"/>
    <property type="match status" value="1"/>
</dbReference>
<dbReference type="Proteomes" id="UP001172101">
    <property type="component" value="Unassembled WGS sequence"/>
</dbReference>
<dbReference type="SUPFAM" id="SSF55856">
    <property type="entry name" value="Cytochrome b5-like heme/steroid binding domain"/>
    <property type="match status" value="1"/>
</dbReference>
<dbReference type="InterPro" id="IPR050577">
    <property type="entry name" value="MAPR/NEUFC/NENF-like"/>
</dbReference>
<dbReference type="SMART" id="SM01117">
    <property type="entry name" value="Cyt-b5"/>
    <property type="match status" value="1"/>
</dbReference>
<organism evidence="5 6">
    <name type="scientific">Lasiosphaeria miniovina</name>
    <dbReference type="NCBI Taxonomy" id="1954250"/>
    <lineage>
        <taxon>Eukaryota</taxon>
        <taxon>Fungi</taxon>
        <taxon>Dikarya</taxon>
        <taxon>Ascomycota</taxon>
        <taxon>Pezizomycotina</taxon>
        <taxon>Sordariomycetes</taxon>
        <taxon>Sordariomycetidae</taxon>
        <taxon>Sordariales</taxon>
        <taxon>Lasiosphaeriaceae</taxon>
        <taxon>Lasiosphaeria</taxon>
    </lineage>
</organism>
<evidence type="ECO:0000313" key="5">
    <source>
        <dbReference type="EMBL" id="KAK0706031.1"/>
    </source>
</evidence>
<dbReference type="Gene3D" id="3.10.120.10">
    <property type="entry name" value="Cytochrome b5-like heme/steroid binding domain"/>
    <property type="match status" value="1"/>
</dbReference>
<dbReference type="EMBL" id="JAUIRO010000007">
    <property type="protein sequence ID" value="KAK0706031.1"/>
    <property type="molecule type" value="Genomic_DNA"/>
</dbReference>
<comment type="similarity">
    <text evidence="1">Belongs to the cytochrome b5 family. MAPR subfamily.</text>
</comment>
<reference evidence="5" key="1">
    <citation type="submission" date="2023-06" db="EMBL/GenBank/DDBJ databases">
        <title>Genome-scale phylogeny and comparative genomics of the fungal order Sordariales.</title>
        <authorList>
            <consortium name="Lawrence Berkeley National Laboratory"/>
            <person name="Hensen N."/>
            <person name="Bonometti L."/>
            <person name="Westerberg I."/>
            <person name="Brannstrom I.O."/>
            <person name="Guillou S."/>
            <person name="Cros-Aarteil S."/>
            <person name="Calhoun S."/>
            <person name="Haridas S."/>
            <person name="Kuo A."/>
            <person name="Mondo S."/>
            <person name="Pangilinan J."/>
            <person name="Riley R."/>
            <person name="LaButti K."/>
            <person name="Andreopoulos B."/>
            <person name="Lipzen A."/>
            <person name="Chen C."/>
            <person name="Yanf M."/>
            <person name="Daum C."/>
            <person name="Ng V."/>
            <person name="Clum A."/>
            <person name="Steindorff A."/>
            <person name="Ohm R."/>
            <person name="Martin F."/>
            <person name="Silar P."/>
            <person name="Natvig D."/>
            <person name="Lalanne C."/>
            <person name="Gautier V."/>
            <person name="Ament-velasquez S.L."/>
            <person name="Kruys A."/>
            <person name="Hutchinson M.I."/>
            <person name="Powell A.J."/>
            <person name="Barry K."/>
            <person name="Miller A.N."/>
            <person name="Grigoriev I.V."/>
            <person name="Debuchy R."/>
            <person name="Gladieux P."/>
            <person name="Thoren M.H."/>
            <person name="Johannesson H."/>
        </authorList>
    </citation>
    <scope>NUCLEOTIDE SEQUENCE</scope>
    <source>
        <strain evidence="5">SMH2392-1A</strain>
    </source>
</reference>
<evidence type="ECO:0000256" key="2">
    <source>
        <dbReference type="SAM" id="MobiDB-lite"/>
    </source>
</evidence>
<evidence type="ECO:0000256" key="1">
    <source>
        <dbReference type="ARBA" id="ARBA00038357"/>
    </source>
</evidence>
<feature type="transmembrane region" description="Helical" evidence="3">
    <location>
        <begin position="66"/>
        <end position="85"/>
    </location>
</feature>
<feature type="region of interest" description="Disordered" evidence="2">
    <location>
        <begin position="1"/>
        <end position="54"/>
    </location>
</feature>
<dbReference type="InterPro" id="IPR001199">
    <property type="entry name" value="Cyt_B5-like_heme/steroid-bd"/>
</dbReference>
<keyword evidence="6" id="KW-1185">Reference proteome</keyword>
<dbReference type="GO" id="GO:0016020">
    <property type="term" value="C:membrane"/>
    <property type="evidence" value="ECO:0007669"/>
    <property type="project" value="TreeGrafter"/>
</dbReference>
<keyword evidence="3" id="KW-0472">Membrane</keyword>
<dbReference type="PANTHER" id="PTHR10281">
    <property type="entry name" value="MEMBRANE-ASSOCIATED PROGESTERONE RECEPTOR COMPONENT-RELATED"/>
    <property type="match status" value="1"/>
</dbReference>
<feature type="domain" description="Cytochrome b5 heme-binding" evidence="4">
    <location>
        <begin position="116"/>
        <end position="245"/>
    </location>
</feature>
<keyword evidence="3" id="KW-1133">Transmembrane helix</keyword>
<dbReference type="RefSeq" id="XP_060291125.1">
    <property type="nucleotide sequence ID" value="XM_060442750.1"/>
</dbReference>
<dbReference type="FunFam" id="3.10.120.10:FF:000018">
    <property type="entry name" value="Heme/steroid binding domain protein, putative"/>
    <property type="match status" value="1"/>
</dbReference>
<proteinExistence type="inferred from homology"/>
<comment type="caution">
    <text evidence="5">The sequence shown here is derived from an EMBL/GenBank/DDBJ whole genome shotgun (WGS) entry which is preliminary data.</text>
</comment>
<protein>
    <recommendedName>
        <fullName evidence="4">Cytochrome b5 heme-binding domain-containing protein</fullName>
    </recommendedName>
</protein>
<dbReference type="PANTHER" id="PTHR10281:SF76">
    <property type="entry name" value="CALCUTTA CUP-RELATED"/>
    <property type="match status" value="1"/>
</dbReference>
<dbReference type="GO" id="GO:0012505">
    <property type="term" value="C:endomembrane system"/>
    <property type="evidence" value="ECO:0007669"/>
    <property type="project" value="TreeGrafter"/>
</dbReference>
<evidence type="ECO:0000259" key="4">
    <source>
        <dbReference type="SMART" id="SM01117"/>
    </source>
</evidence>
<accession>A0AA39ZYJ2</accession>
<evidence type="ECO:0000313" key="6">
    <source>
        <dbReference type="Proteomes" id="UP001172101"/>
    </source>
</evidence>